<evidence type="ECO:0000313" key="3">
    <source>
        <dbReference type="Proteomes" id="UP000092730"/>
    </source>
</evidence>
<evidence type="ECO:0000313" key="2">
    <source>
        <dbReference type="EMBL" id="WVW86721.1"/>
    </source>
</evidence>
<sequence length="399" mass="44948">MSIQKPCNFTRTPLPLPYDLLHLLLQDLLSSSSFHTLATLARLSKEYYSHIIPLIYRHVHITSDEQLQSFLTIPLTRREESDKKKRKIVDTVLGKNRSRSNSLEDTSGGNRKIQNLSLVQSLTLDVYPSRTSFKLSSKLPQPLQTPLLTFTPHALENLQEKLSRSGAPRILVSFWAKHLPGLVMPRKIIVDYSTLDLSEDEEGRLGDTMSGMSISLQSWSESCTLQEVELRGERWLGILPGPGVGVRMIHTSTDLVDGDSNTIEDGEGEVEDLVTVNETLLNPSNEPSPTTLALIESRNKLVSQRVQSLILGLRTSQALSETYHSPAPLDWSMQGILPRPIGVEEMDDEERYVENQREKRKVVDDILNGLDEVCPKITQRYGRIGEDGRRELGCLTWVE</sequence>
<reference evidence="2" key="4">
    <citation type="submission" date="2024-02" db="EMBL/GenBank/DDBJ databases">
        <title>Comparative genomics of Cryptococcus and Kwoniella reveals pathogenesis evolution and contrasting modes of karyotype evolution via chromosome fusion or intercentromeric recombination.</title>
        <authorList>
            <person name="Coelho M.A."/>
            <person name="David-Palma M."/>
            <person name="Shea T."/>
            <person name="Bowers K."/>
            <person name="McGinley-Smith S."/>
            <person name="Mohammad A.W."/>
            <person name="Gnirke A."/>
            <person name="Yurkov A.M."/>
            <person name="Nowrousian M."/>
            <person name="Sun S."/>
            <person name="Cuomo C.A."/>
            <person name="Heitman J."/>
        </authorList>
    </citation>
    <scope>NUCLEOTIDE SEQUENCE</scope>
    <source>
        <strain evidence="2">CBS 10118</strain>
    </source>
</reference>
<dbReference type="OrthoDB" id="2564702at2759"/>
<name>A0A1B9FU15_9TREE</name>
<reference evidence="1" key="1">
    <citation type="submission" date="2013-07" db="EMBL/GenBank/DDBJ databases">
        <title>The Genome Sequence of Cryptococcus bestiolae CBS10118.</title>
        <authorList>
            <consortium name="The Broad Institute Genome Sequencing Platform"/>
            <person name="Cuomo C."/>
            <person name="Litvintseva A."/>
            <person name="Chen Y."/>
            <person name="Heitman J."/>
            <person name="Sun S."/>
            <person name="Springer D."/>
            <person name="Dromer F."/>
            <person name="Young S.K."/>
            <person name="Zeng Q."/>
            <person name="Gargeya S."/>
            <person name="Fitzgerald M."/>
            <person name="Abouelleil A."/>
            <person name="Alvarado L."/>
            <person name="Berlin A.M."/>
            <person name="Chapman S.B."/>
            <person name="Dewar J."/>
            <person name="Goldberg J."/>
            <person name="Griggs A."/>
            <person name="Gujja S."/>
            <person name="Hansen M."/>
            <person name="Howarth C."/>
            <person name="Imamovic A."/>
            <person name="Larimer J."/>
            <person name="McCowan C."/>
            <person name="Murphy C."/>
            <person name="Pearson M."/>
            <person name="Priest M."/>
            <person name="Roberts A."/>
            <person name="Saif S."/>
            <person name="Shea T."/>
            <person name="Sykes S."/>
            <person name="Wortman J."/>
            <person name="Nusbaum C."/>
            <person name="Birren B."/>
        </authorList>
    </citation>
    <scope>NUCLEOTIDE SEQUENCE [LARGE SCALE GENOMIC DNA]</scope>
    <source>
        <strain evidence="1">CBS 10118</strain>
    </source>
</reference>
<protein>
    <submittedName>
        <fullName evidence="1">Uncharacterized protein</fullName>
    </submittedName>
</protein>
<dbReference type="VEuPathDB" id="FungiDB:I302_07912"/>
<proteinExistence type="predicted"/>
<organism evidence="1">
    <name type="scientific">Kwoniella bestiolae CBS 10118</name>
    <dbReference type="NCBI Taxonomy" id="1296100"/>
    <lineage>
        <taxon>Eukaryota</taxon>
        <taxon>Fungi</taxon>
        <taxon>Dikarya</taxon>
        <taxon>Basidiomycota</taxon>
        <taxon>Agaricomycotina</taxon>
        <taxon>Tremellomycetes</taxon>
        <taxon>Tremellales</taxon>
        <taxon>Cryptococcaceae</taxon>
        <taxon>Kwoniella</taxon>
    </lineage>
</organism>
<dbReference type="KEGG" id="kbi:30212311"/>
<reference evidence="1" key="3">
    <citation type="submission" date="2014-01" db="EMBL/GenBank/DDBJ databases">
        <title>Evolution of pathogenesis and genome organization in the Tremellales.</title>
        <authorList>
            <person name="Cuomo C."/>
            <person name="Litvintseva A."/>
            <person name="Heitman J."/>
            <person name="Chen Y."/>
            <person name="Sun S."/>
            <person name="Springer D."/>
            <person name="Dromer F."/>
            <person name="Young S."/>
            <person name="Zeng Q."/>
            <person name="Chapman S."/>
            <person name="Gujja S."/>
            <person name="Saif S."/>
            <person name="Birren B."/>
        </authorList>
    </citation>
    <scope>NUCLEOTIDE SEQUENCE</scope>
    <source>
        <strain evidence="1">CBS 10118</strain>
    </source>
</reference>
<accession>A0A1B9FU15</accession>
<dbReference type="EMBL" id="CP144548">
    <property type="protein sequence ID" value="WVW86721.1"/>
    <property type="molecule type" value="Genomic_DNA"/>
</dbReference>
<dbReference type="InterPro" id="IPR022235">
    <property type="entry name" value="DUF3760"/>
</dbReference>
<evidence type="ECO:0000313" key="1">
    <source>
        <dbReference type="EMBL" id="OCF22267.1"/>
    </source>
</evidence>
<dbReference type="Proteomes" id="UP000092730">
    <property type="component" value="Chromosome 8"/>
</dbReference>
<gene>
    <name evidence="1" type="ORF">I302_07912</name>
    <name evidence="2" type="ORF">I302_108775</name>
</gene>
<reference evidence="2" key="2">
    <citation type="submission" date="2013-07" db="EMBL/GenBank/DDBJ databases">
        <authorList>
            <consortium name="The Broad Institute Genome Sequencing Platform"/>
            <person name="Cuomo C."/>
            <person name="Litvintseva A."/>
            <person name="Chen Y."/>
            <person name="Heitman J."/>
            <person name="Sun S."/>
            <person name="Springer D."/>
            <person name="Dromer F."/>
            <person name="Young S.K."/>
            <person name="Zeng Q."/>
            <person name="Gargeya S."/>
            <person name="Fitzgerald M."/>
            <person name="Abouelleil A."/>
            <person name="Alvarado L."/>
            <person name="Berlin A.M."/>
            <person name="Chapman S.B."/>
            <person name="Dewar J."/>
            <person name="Goldberg J."/>
            <person name="Griggs A."/>
            <person name="Gujja S."/>
            <person name="Hansen M."/>
            <person name="Howarth C."/>
            <person name="Imamovic A."/>
            <person name="Larimer J."/>
            <person name="McCowan C."/>
            <person name="Murphy C."/>
            <person name="Pearson M."/>
            <person name="Priest M."/>
            <person name="Roberts A."/>
            <person name="Saif S."/>
            <person name="Shea T."/>
            <person name="Sykes S."/>
            <person name="Wortman J."/>
            <person name="Nusbaum C."/>
            <person name="Birren B."/>
        </authorList>
    </citation>
    <scope>NUCLEOTIDE SEQUENCE</scope>
    <source>
        <strain evidence="2">CBS 10118</strain>
    </source>
</reference>
<dbReference type="AlphaFoldDB" id="A0A1B9FU15"/>
<dbReference type="Pfam" id="PF12586">
    <property type="entry name" value="DUF3760"/>
    <property type="match status" value="1"/>
</dbReference>
<dbReference type="RefSeq" id="XP_019043337.1">
    <property type="nucleotide sequence ID" value="XM_019194501.1"/>
</dbReference>
<dbReference type="GeneID" id="30212311"/>
<keyword evidence="3" id="KW-1185">Reference proteome</keyword>
<dbReference type="EMBL" id="KI894025">
    <property type="protein sequence ID" value="OCF22267.1"/>
    <property type="molecule type" value="Genomic_DNA"/>
</dbReference>